<evidence type="ECO:0000313" key="2">
    <source>
        <dbReference type="Proteomes" id="UP000651271"/>
    </source>
</evidence>
<comment type="caution">
    <text evidence="1">The sequence shown here is derived from an EMBL/GenBank/DDBJ whole genome shotgun (WGS) entry which is preliminary data.</text>
</comment>
<evidence type="ECO:0008006" key="3">
    <source>
        <dbReference type="Google" id="ProtNLM"/>
    </source>
</evidence>
<dbReference type="InterPro" id="IPR027417">
    <property type="entry name" value="P-loop_NTPase"/>
</dbReference>
<keyword evidence="2" id="KW-1185">Reference proteome</keyword>
<dbReference type="EMBL" id="JACOIJ010000044">
    <property type="protein sequence ID" value="MBD1430910.1"/>
    <property type="molecule type" value="Genomic_DNA"/>
</dbReference>
<organism evidence="1 2">
    <name type="scientific">Sphingobacterium litopenaei</name>
    <dbReference type="NCBI Taxonomy" id="2763500"/>
    <lineage>
        <taxon>Bacteria</taxon>
        <taxon>Pseudomonadati</taxon>
        <taxon>Bacteroidota</taxon>
        <taxon>Sphingobacteriia</taxon>
        <taxon>Sphingobacteriales</taxon>
        <taxon>Sphingobacteriaceae</taxon>
        <taxon>Sphingobacterium</taxon>
    </lineage>
</organism>
<protein>
    <recommendedName>
        <fullName evidence="3">DEAD/DEAH box helicase</fullName>
    </recommendedName>
</protein>
<proteinExistence type="predicted"/>
<dbReference type="SUPFAM" id="SSF52540">
    <property type="entry name" value="P-loop containing nucleoside triphosphate hydrolases"/>
    <property type="match status" value="1"/>
</dbReference>
<gene>
    <name evidence="1" type="ORF">H8B04_15335</name>
</gene>
<name>A0ABR7YI03_9SPHI</name>
<dbReference type="RefSeq" id="WP_190302911.1">
    <property type="nucleotide sequence ID" value="NZ_JACOIJ010000044.1"/>
</dbReference>
<reference evidence="1 2" key="1">
    <citation type="submission" date="2020-08" db="EMBL/GenBank/DDBJ databases">
        <title>Sphingobacterium sp. DN04309 isolated from aquaculture water.</title>
        <authorList>
            <person name="Zhang M."/>
        </authorList>
    </citation>
    <scope>NUCLEOTIDE SEQUENCE [LARGE SCALE GENOMIC DNA]</scope>
    <source>
        <strain evidence="1 2">DN04309</strain>
    </source>
</reference>
<evidence type="ECO:0000313" key="1">
    <source>
        <dbReference type="EMBL" id="MBD1430910.1"/>
    </source>
</evidence>
<accession>A0ABR7YI03</accession>
<dbReference type="Proteomes" id="UP000651271">
    <property type="component" value="Unassembled WGS sequence"/>
</dbReference>
<sequence>MNIKNIQFNNVQGNYLNNVLEGGIIPSNTIISKNITGIGATTTELNSKRHSIIIVESREIIDNKKKNNPSILAVREGIGVGQVKEYLCSGIAFYKIMITPESFFKLVKACEIMSIDLYNTFFILIDECDRIIKSADFRQSFSSIMDTFFMFKHKAMVTATFIEPSDPRFDEFTVLNIIPINHVPKKVNLCVTNNSILMLDKVLKANNDKKWLIFANSNKIIRLCIDIHGYHKEYSVFCGKDYVDTYKGYKLKHIETSISVDKFCDINFFTGRYFAGLDINITEEYNIIIISDPVITLHSILDPLTDVVQIIGRVRDTTLVKSINIITTPKEGIEFLTKDELFDHYESSEQDYLDTVSKRDKAVSINSKNRYTTIINSMPFADFVDLNGKKSNFLLDCSTYYNNVSSYYDNNNSICKAFRECSLYKSSLKHFEVNIIYKEFNISSDQLYHNPNKAFREKLISIVEIIEALEEGKLDLTVEFIRKYILIFDKVVELYNLKGREFLLTECTSLKDVDDHILEYHLNEKLYNKSFADDIKSEFTLDEFYSASDIKEKYKGLLEKHDITEIKATPKNYSCHIILDQEVKKIDGKTVRGYVVTGYSKKLQN</sequence>